<sequence>MNTAVGLFAAVCTTVSYFPQLKKCWETGSAGDLSLKMFLILALGVATWIVYGFLQQDIVIIIANAVSLCLLLGILYFKLREHRKA</sequence>
<evidence type="ECO:0000256" key="3">
    <source>
        <dbReference type="ARBA" id="ARBA00022989"/>
    </source>
</evidence>
<dbReference type="InterPro" id="IPR006603">
    <property type="entry name" value="PQ-loop_rpt"/>
</dbReference>
<name>A0A0R3N584_9BRAD</name>
<dbReference type="GO" id="GO:0016020">
    <property type="term" value="C:membrane"/>
    <property type="evidence" value="ECO:0007669"/>
    <property type="project" value="UniProtKB-SubCell"/>
</dbReference>
<protein>
    <recommendedName>
        <fullName evidence="8">Sugar transporter SemiSWEET</fullName>
    </recommendedName>
</protein>
<comment type="subcellular location">
    <subcellularLocation>
        <location evidence="1">Membrane</location>
        <topology evidence="1">Multi-pass membrane protein</topology>
    </subcellularLocation>
</comment>
<keyword evidence="2 5" id="KW-0812">Transmembrane</keyword>
<organism evidence="6 7">
    <name type="scientific">Bradyrhizobium retamae</name>
    <dbReference type="NCBI Taxonomy" id="1300035"/>
    <lineage>
        <taxon>Bacteria</taxon>
        <taxon>Pseudomonadati</taxon>
        <taxon>Pseudomonadota</taxon>
        <taxon>Alphaproteobacteria</taxon>
        <taxon>Hyphomicrobiales</taxon>
        <taxon>Nitrobacteraceae</taxon>
        <taxon>Bradyrhizobium</taxon>
    </lineage>
</organism>
<comment type="caution">
    <text evidence="6">The sequence shown here is derived from an EMBL/GenBank/DDBJ whole genome shotgun (WGS) entry which is preliminary data.</text>
</comment>
<evidence type="ECO:0000256" key="5">
    <source>
        <dbReference type="SAM" id="Phobius"/>
    </source>
</evidence>
<evidence type="ECO:0000256" key="4">
    <source>
        <dbReference type="ARBA" id="ARBA00023136"/>
    </source>
</evidence>
<dbReference type="NCBIfam" id="NF037968">
    <property type="entry name" value="SemiSWEET_2"/>
    <property type="match status" value="1"/>
</dbReference>
<dbReference type="OrthoDB" id="9814012at2"/>
<feature type="transmembrane region" description="Helical" evidence="5">
    <location>
        <begin position="33"/>
        <end position="52"/>
    </location>
</feature>
<dbReference type="GO" id="GO:0051119">
    <property type="term" value="F:sugar transmembrane transporter activity"/>
    <property type="evidence" value="ECO:0007669"/>
    <property type="project" value="InterPro"/>
</dbReference>
<proteinExistence type="predicted"/>
<dbReference type="EMBL" id="LLYA01000112">
    <property type="protein sequence ID" value="KRR27656.1"/>
    <property type="molecule type" value="Genomic_DNA"/>
</dbReference>
<keyword evidence="3 5" id="KW-1133">Transmembrane helix</keyword>
<dbReference type="InterPro" id="IPR047662">
    <property type="entry name" value="SemiSWEET"/>
</dbReference>
<evidence type="ECO:0000256" key="1">
    <source>
        <dbReference type="ARBA" id="ARBA00004141"/>
    </source>
</evidence>
<keyword evidence="7" id="KW-1185">Reference proteome</keyword>
<accession>A0A0R3N584</accession>
<dbReference type="Pfam" id="PF04193">
    <property type="entry name" value="PQ-loop"/>
    <property type="match status" value="1"/>
</dbReference>
<evidence type="ECO:0000256" key="2">
    <source>
        <dbReference type="ARBA" id="ARBA00022692"/>
    </source>
</evidence>
<gene>
    <name evidence="6" type="ORF">CQ13_04560</name>
</gene>
<evidence type="ECO:0000313" key="7">
    <source>
        <dbReference type="Proteomes" id="UP000052023"/>
    </source>
</evidence>
<keyword evidence="4 5" id="KW-0472">Membrane</keyword>
<feature type="transmembrane region" description="Helical" evidence="5">
    <location>
        <begin position="58"/>
        <end position="77"/>
    </location>
</feature>
<evidence type="ECO:0000313" key="6">
    <source>
        <dbReference type="EMBL" id="KRR27656.1"/>
    </source>
</evidence>
<evidence type="ECO:0008006" key="8">
    <source>
        <dbReference type="Google" id="ProtNLM"/>
    </source>
</evidence>
<reference evidence="6 7" key="1">
    <citation type="submission" date="2014-03" db="EMBL/GenBank/DDBJ databases">
        <title>Bradyrhizobium valentinum sp. nov., isolated from effective nodules of Lupinus mariae-josephae, a lupine endemic of basic-lime soils in Eastern Spain.</title>
        <authorList>
            <person name="Duran D."/>
            <person name="Rey L."/>
            <person name="Navarro A."/>
            <person name="Busquets A."/>
            <person name="Imperial J."/>
            <person name="Ruiz-Argueso T."/>
        </authorList>
    </citation>
    <scope>NUCLEOTIDE SEQUENCE [LARGE SCALE GENOMIC DNA]</scope>
    <source>
        <strain evidence="6 7">Ro19</strain>
    </source>
</reference>
<dbReference type="Proteomes" id="UP000052023">
    <property type="component" value="Unassembled WGS sequence"/>
</dbReference>
<dbReference type="AlphaFoldDB" id="A0A0R3N584"/>
<dbReference type="Gene3D" id="1.20.1280.290">
    <property type="match status" value="1"/>
</dbReference>